<keyword evidence="3" id="KW-1185">Reference proteome</keyword>
<comment type="caution">
    <text evidence="2">The sequence shown here is derived from an EMBL/GenBank/DDBJ whole genome shotgun (WGS) entry which is preliminary data.</text>
</comment>
<sequence>MLEAALRFPLASDDRVSTLLIGGALLAVSLFASTLALLFVPFVPFGLLVSLVVFPVSLVVQGYLVRVLRGAATGERAAPSFTNWGGLLVDGLKLLFVSLVYGLVVAVPMVVLVVVGVGSFTLTGGMESGMGVETATAAAPPVTGPNAALSAGLLAGLAVVFLLSLVVSYLLPAALTNFALQDSLSAAFDFGTLRQVVFSTDYLLGVLLGYVVGGVLATVAFGFSLLLVGIPALFYAQVFTYYCFGRGFAEARESMAPGTERV</sequence>
<gene>
    <name evidence="2" type="ORF">K933_15204</name>
</gene>
<feature type="transmembrane region" description="Helical" evidence="1">
    <location>
        <begin position="45"/>
        <end position="65"/>
    </location>
</feature>
<dbReference type="Pfam" id="PF13197">
    <property type="entry name" value="DUF4013"/>
    <property type="match status" value="1"/>
</dbReference>
<evidence type="ECO:0000313" key="3">
    <source>
        <dbReference type="Proteomes" id="UP000017840"/>
    </source>
</evidence>
<feature type="transmembrane region" description="Helical" evidence="1">
    <location>
        <begin position="151"/>
        <end position="175"/>
    </location>
</feature>
<dbReference type="AlphaFoldDB" id="V4HH76"/>
<keyword evidence="1" id="KW-0812">Transmembrane</keyword>
<dbReference type="OrthoDB" id="107590at2157"/>
<feature type="transmembrane region" description="Helical" evidence="1">
    <location>
        <begin position="16"/>
        <end position="39"/>
    </location>
</feature>
<keyword evidence="1" id="KW-0472">Membrane</keyword>
<organism evidence="2 3">
    <name type="scientific">Candidatus Halobonum tyrrellensis G22</name>
    <dbReference type="NCBI Taxonomy" id="1324957"/>
    <lineage>
        <taxon>Archaea</taxon>
        <taxon>Methanobacteriati</taxon>
        <taxon>Methanobacteriota</taxon>
        <taxon>Stenosarchaea group</taxon>
        <taxon>Halobacteria</taxon>
        <taxon>Halobacteriales</taxon>
        <taxon>Haloferacaceae</taxon>
        <taxon>Candidatus Halobonum</taxon>
    </lineage>
</organism>
<reference evidence="2 3" key="1">
    <citation type="journal article" date="2013" name="Genome Announc.">
        <title>Draft Genome Sequence of 'Candidatus Halobonum tyrrellensis' Strain G22, Isolated from the Hypersaline Waters of Lake Tyrrell, Australia.</title>
        <authorList>
            <person name="Ugalde J.A."/>
            <person name="Narasingarao P."/>
            <person name="Kuo S."/>
            <person name="Podell S."/>
            <person name="Allen E.E."/>
        </authorList>
    </citation>
    <scope>NUCLEOTIDE SEQUENCE [LARGE SCALE GENOMIC DNA]</scope>
    <source>
        <strain evidence="2 3">G22</strain>
    </source>
</reference>
<dbReference type="STRING" id="1324957.K933_15204"/>
<feature type="transmembrane region" description="Helical" evidence="1">
    <location>
        <begin position="94"/>
        <end position="120"/>
    </location>
</feature>
<proteinExistence type="predicted"/>
<dbReference type="RefSeq" id="WP_023395613.1">
    <property type="nucleotide sequence ID" value="NZ_ASGZ01000061.1"/>
</dbReference>
<keyword evidence="1" id="KW-1133">Transmembrane helix</keyword>
<dbReference type="EMBL" id="ASGZ01000061">
    <property type="protein sequence ID" value="ESP87224.1"/>
    <property type="molecule type" value="Genomic_DNA"/>
</dbReference>
<evidence type="ECO:0000256" key="1">
    <source>
        <dbReference type="SAM" id="Phobius"/>
    </source>
</evidence>
<dbReference type="eggNOG" id="arCOG02879">
    <property type="taxonomic scope" value="Archaea"/>
</dbReference>
<feature type="transmembrane region" description="Helical" evidence="1">
    <location>
        <begin position="223"/>
        <end position="244"/>
    </location>
</feature>
<evidence type="ECO:0008006" key="4">
    <source>
        <dbReference type="Google" id="ProtNLM"/>
    </source>
</evidence>
<accession>V4HH76</accession>
<name>V4HH76_9EURY</name>
<protein>
    <recommendedName>
        <fullName evidence="4">Glycerophosphoryl diester phosphodiesterase membrane domain-containing protein</fullName>
    </recommendedName>
</protein>
<evidence type="ECO:0000313" key="2">
    <source>
        <dbReference type="EMBL" id="ESP87224.1"/>
    </source>
</evidence>
<feature type="transmembrane region" description="Helical" evidence="1">
    <location>
        <begin position="196"/>
        <end position="217"/>
    </location>
</feature>
<dbReference type="InterPro" id="IPR025098">
    <property type="entry name" value="DUF4013"/>
</dbReference>
<dbReference type="Proteomes" id="UP000017840">
    <property type="component" value="Unassembled WGS sequence"/>
</dbReference>